<dbReference type="RefSeq" id="WP_164655551.1">
    <property type="nucleotide sequence ID" value="NZ_JAAIJR010000101.1"/>
</dbReference>
<dbReference type="AlphaFoldDB" id="A0A6P1DVT4"/>
<keyword evidence="2" id="KW-0812">Transmembrane</keyword>
<feature type="region of interest" description="Disordered" evidence="1">
    <location>
        <begin position="70"/>
        <end position="91"/>
    </location>
</feature>
<evidence type="ECO:0000313" key="3">
    <source>
        <dbReference type="EMBL" id="NEX22457.1"/>
    </source>
</evidence>
<keyword evidence="4" id="KW-1185">Reference proteome</keyword>
<organism evidence="3 4">
    <name type="scientific">Thiorhodococcus mannitoliphagus</name>
    <dbReference type="NCBI Taxonomy" id="329406"/>
    <lineage>
        <taxon>Bacteria</taxon>
        <taxon>Pseudomonadati</taxon>
        <taxon>Pseudomonadota</taxon>
        <taxon>Gammaproteobacteria</taxon>
        <taxon>Chromatiales</taxon>
        <taxon>Chromatiaceae</taxon>
        <taxon>Thiorhodococcus</taxon>
    </lineage>
</organism>
<gene>
    <name evidence="3" type="ORF">G3480_19460</name>
</gene>
<reference evidence="3 4" key="2">
    <citation type="submission" date="2020-02" db="EMBL/GenBank/DDBJ databases">
        <title>Genome sequences of Thiorhodococcus mannitoliphagus and Thiorhodococcus minor, purple sulfur photosynthetic bacteria in the gammaproteobacterial family, Chromatiaceae.</title>
        <authorList>
            <person name="Aviles F.A."/>
            <person name="Meyer T.E."/>
            <person name="Kyndt J.A."/>
        </authorList>
    </citation>
    <scope>NUCLEOTIDE SEQUENCE [LARGE SCALE GENOMIC DNA]</scope>
    <source>
        <strain evidence="3 4">DSM 18266</strain>
    </source>
</reference>
<evidence type="ECO:0000256" key="2">
    <source>
        <dbReference type="SAM" id="Phobius"/>
    </source>
</evidence>
<feature type="transmembrane region" description="Helical" evidence="2">
    <location>
        <begin position="6"/>
        <end position="30"/>
    </location>
</feature>
<comment type="caution">
    <text evidence="3">The sequence shown here is derived from an EMBL/GenBank/DDBJ whole genome shotgun (WGS) entry which is preliminary data.</text>
</comment>
<proteinExistence type="predicted"/>
<name>A0A6P1DVT4_9GAMM</name>
<keyword evidence="2" id="KW-1133">Transmembrane helix</keyword>
<keyword evidence="2" id="KW-0472">Membrane</keyword>
<accession>A0A6P1DVT4</accession>
<protein>
    <submittedName>
        <fullName evidence="3">Uncharacterized protein</fullName>
    </submittedName>
</protein>
<dbReference type="Proteomes" id="UP000471640">
    <property type="component" value="Unassembled WGS sequence"/>
</dbReference>
<dbReference type="EMBL" id="JAAIJR010000101">
    <property type="protein sequence ID" value="NEX22457.1"/>
    <property type="molecule type" value="Genomic_DNA"/>
</dbReference>
<reference evidence="4" key="1">
    <citation type="journal article" date="2020" name="Microbiol. Resour. Announc.">
        <title>Draft Genome Sequences of Thiorhodococcus mannitoliphagus and Thiorhodococcus minor, Purple Sulfur Photosynthetic Bacteria in the Gammaproteobacterial Family Chromatiaceae.</title>
        <authorList>
            <person name="Aviles F.A."/>
            <person name="Meyer T.E."/>
            <person name="Kyndt J.A."/>
        </authorList>
    </citation>
    <scope>NUCLEOTIDE SEQUENCE [LARGE SCALE GENOMIC DNA]</scope>
    <source>
        <strain evidence="4">DSM 18266</strain>
    </source>
</reference>
<evidence type="ECO:0000313" key="4">
    <source>
        <dbReference type="Proteomes" id="UP000471640"/>
    </source>
</evidence>
<sequence>MNTSQIWLFCTGSLAVSLGLAAVIYPFAVVDGETLEMARTPQPMESLPDVDVGPDFGLLPVTELMGYYIENPPEAPKDGAPAPKRQQFGGC</sequence>
<evidence type="ECO:0000256" key="1">
    <source>
        <dbReference type="SAM" id="MobiDB-lite"/>
    </source>
</evidence>